<keyword evidence="13" id="KW-1185">Reference proteome</keyword>
<evidence type="ECO:0000313" key="12">
    <source>
        <dbReference type="Ensembl" id="ENSSFOP00015017001.2"/>
    </source>
</evidence>
<dbReference type="GO" id="GO:0030574">
    <property type="term" value="P:collagen catabolic process"/>
    <property type="evidence" value="ECO:0007669"/>
    <property type="project" value="TreeGrafter"/>
</dbReference>
<keyword evidence="7" id="KW-0865">Zymogen</keyword>
<dbReference type="PANTHER" id="PTHR10201">
    <property type="entry name" value="MATRIX METALLOPROTEINASE"/>
    <property type="match status" value="1"/>
</dbReference>
<feature type="binding site" evidence="8">
    <location>
        <position position="151"/>
    </location>
    <ligand>
        <name>Ca(2+)</name>
        <dbReference type="ChEBI" id="CHEBI:29108"/>
        <label>2</label>
    </ligand>
</feature>
<dbReference type="InterPro" id="IPR021158">
    <property type="entry name" value="Pept_M10A_Zn_BS"/>
</dbReference>
<dbReference type="GO" id="GO:0004222">
    <property type="term" value="F:metalloendopeptidase activity"/>
    <property type="evidence" value="ECO:0007669"/>
    <property type="project" value="InterPro"/>
</dbReference>
<feature type="binding site" evidence="8">
    <location>
        <position position="117"/>
    </location>
    <ligand>
        <name>Ca(2+)</name>
        <dbReference type="ChEBI" id="CHEBI:29108"/>
        <label>1</label>
    </ligand>
</feature>
<dbReference type="InterPro" id="IPR036365">
    <property type="entry name" value="PGBD-like_sf"/>
</dbReference>
<dbReference type="AlphaFoldDB" id="A0A8C9RJ98"/>
<reference evidence="12" key="2">
    <citation type="submission" date="2025-08" db="UniProtKB">
        <authorList>
            <consortium name="Ensembl"/>
        </authorList>
    </citation>
    <scope>IDENTIFICATION</scope>
</reference>
<reference evidence="12" key="3">
    <citation type="submission" date="2025-09" db="UniProtKB">
        <authorList>
            <consortium name="Ensembl"/>
        </authorList>
    </citation>
    <scope>IDENTIFICATION</scope>
</reference>
<reference evidence="12 13" key="1">
    <citation type="submission" date="2019-04" db="EMBL/GenBank/DDBJ databases">
        <authorList>
            <consortium name="Wellcome Sanger Institute Data Sharing"/>
        </authorList>
    </citation>
    <scope>NUCLEOTIDE SEQUENCE [LARGE SCALE GENOMIC DNA]</scope>
</reference>
<evidence type="ECO:0000256" key="9">
    <source>
        <dbReference type="PIRSR" id="PIRSR621190-5"/>
    </source>
</evidence>
<dbReference type="Gene3D" id="3.40.390.10">
    <property type="entry name" value="Collagenase (Catalytic Domain)"/>
    <property type="match status" value="1"/>
</dbReference>
<organism evidence="12 13">
    <name type="scientific">Scleropages formosus</name>
    <name type="common">Asian bonytongue</name>
    <name type="synonym">Osteoglossum formosum</name>
    <dbReference type="NCBI Taxonomy" id="113540"/>
    <lineage>
        <taxon>Eukaryota</taxon>
        <taxon>Metazoa</taxon>
        <taxon>Chordata</taxon>
        <taxon>Craniata</taxon>
        <taxon>Vertebrata</taxon>
        <taxon>Euteleostomi</taxon>
        <taxon>Actinopterygii</taxon>
        <taxon>Neopterygii</taxon>
        <taxon>Teleostei</taxon>
        <taxon>Osteoglossocephala</taxon>
        <taxon>Osteoglossomorpha</taxon>
        <taxon>Osteoglossiformes</taxon>
        <taxon>Osteoglossidae</taxon>
        <taxon>Scleropages</taxon>
    </lineage>
</organism>
<dbReference type="PROSITE" id="PS00546">
    <property type="entry name" value="CYSTEINE_SWITCH"/>
    <property type="match status" value="1"/>
</dbReference>
<evidence type="ECO:0000259" key="11">
    <source>
        <dbReference type="Pfam" id="PF01471"/>
    </source>
</evidence>
<dbReference type="GO" id="GO:0008270">
    <property type="term" value="F:zinc ion binding"/>
    <property type="evidence" value="ECO:0007669"/>
    <property type="project" value="InterPro"/>
</dbReference>
<dbReference type="PANTHER" id="PTHR10201:SF297">
    <property type="entry name" value="MATRIX METALLOPROTEINASE-20"/>
    <property type="match status" value="1"/>
</dbReference>
<name>A0A8C9RJ98_SCLFO</name>
<dbReference type="Proteomes" id="UP000694397">
    <property type="component" value="Chromosome 10"/>
</dbReference>
<protein>
    <submittedName>
        <fullName evidence="12">Matrix metallopeptidase 20a (enamelysin)</fullName>
    </submittedName>
</protein>
<keyword evidence="3" id="KW-0732">Signal</keyword>
<dbReference type="Ensembl" id="ENSSFOT00015017191.2">
    <property type="protein sequence ID" value="ENSSFOP00015017001.2"/>
    <property type="gene ID" value="ENSSFOG00015010643.2"/>
</dbReference>
<dbReference type="InterPro" id="IPR002477">
    <property type="entry name" value="Peptidoglycan-bd-like"/>
</dbReference>
<dbReference type="SUPFAM" id="SSF55486">
    <property type="entry name" value="Metalloproteases ('zincins'), catalytic domain"/>
    <property type="match status" value="1"/>
</dbReference>
<dbReference type="GO" id="GO:0030198">
    <property type="term" value="P:extracellular matrix organization"/>
    <property type="evidence" value="ECO:0007669"/>
    <property type="project" value="TreeGrafter"/>
</dbReference>
<dbReference type="GO" id="GO:0005615">
    <property type="term" value="C:extracellular space"/>
    <property type="evidence" value="ECO:0007669"/>
    <property type="project" value="TreeGrafter"/>
</dbReference>
<keyword evidence="6" id="KW-0482">Metalloprotease</keyword>
<evidence type="ECO:0000256" key="5">
    <source>
        <dbReference type="ARBA" id="ARBA00022833"/>
    </source>
</evidence>
<dbReference type="SUPFAM" id="SSF47090">
    <property type="entry name" value="PGBD-like"/>
    <property type="match status" value="1"/>
</dbReference>
<dbReference type="Pfam" id="PF01471">
    <property type="entry name" value="PG_binding_1"/>
    <property type="match status" value="1"/>
</dbReference>
<keyword evidence="1" id="KW-0645">Protease</keyword>
<sequence>FRECVCVCSTCTVLYGGISKATVIVLSSTAITLIRLGSLFDGALRSKRDTTAMERNIQKMQDFFGLEVSGRLDPKTLEVMKRPRCGVPDVDNYSFYPDKPRWTNRTITYRIMKYTPDLSREEVESSLRRALKLWSDAAPLRFLRVDSGKADIMITFGSKGMGESI</sequence>
<keyword evidence="2 8" id="KW-0479">Metal-binding</keyword>
<evidence type="ECO:0000256" key="7">
    <source>
        <dbReference type="ARBA" id="ARBA00023145"/>
    </source>
</evidence>
<dbReference type="Pfam" id="PF00413">
    <property type="entry name" value="Peptidase_M10"/>
    <property type="match status" value="1"/>
</dbReference>
<feature type="short sequence motif" description="Cysteine switch" evidence="9">
    <location>
        <begin position="83"/>
        <end position="90"/>
    </location>
</feature>
<dbReference type="GeneTree" id="ENSGT00940000160903"/>
<dbReference type="InterPro" id="IPR001818">
    <property type="entry name" value="Pept_M10_metallopeptidase"/>
</dbReference>
<evidence type="ECO:0000256" key="8">
    <source>
        <dbReference type="PIRSR" id="PIRSR621190-2"/>
    </source>
</evidence>
<evidence type="ECO:0000313" key="13">
    <source>
        <dbReference type="Proteomes" id="UP000694397"/>
    </source>
</evidence>
<accession>A0A8C9RJ98</accession>
<evidence type="ECO:0000256" key="3">
    <source>
        <dbReference type="ARBA" id="ARBA00022729"/>
    </source>
</evidence>
<dbReference type="InterPro" id="IPR021190">
    <property type="entry name" value="Pept_M10A"/>
</dbReference>
<proteinExistence type="predicted"/>
<dbReference type="GO" id="GO:0006508">
    <property type="term" value="P:proteolysis"/>
    <property type="evidence" value="ECO:0007669"/>
    <property type="project" value="UniProtKB-KW"/>
</dbReference>
<evidence type="ECO:0000256" key="1">
    <source>
        <dbReference type="ARBA" id="ARBA00022670"/>
    </source>
</evidence>
<feature type="binding site" description="in inhibited form" evidence="8">
    <location>
        <position position="85"/>
    </location>
    <ligand>
        <name>Zn(2+)</name>
        <dbReference type="ChEBI" id="CHEBI:29105"/>
        <label>2</label>
        <note>catalytic</note>
    </ligand>
</feature>
<evidence type="ECO:0000259" key="10">
    <source>
        <dbReference type="Pfam" id="PF00413"/>
    </source>
</evidence>
<keyword evidence="5 8" id="KW-0862">Zinc</keyword>
<keyword evidence="8" id="KW-0106">Calcium</keyword>
<dbReference type="InterPro" id="IPR024079">
    <property type="entry name" value="MetalloPept_cat_dom_sf"/>
</dbReference>
<evidence type="ECO:0000256" key="4">
    <source>
        <dbReference type="ARBA" id="ARBA00022801"/>
    </source>
</evidence>
<dbReference type="PRINTS" id="PR00138">
    <property type="entry name" value="MATRIXIN"/>
</dbReference>
<keyword evidence="4" id="KW-0378">Hydrolase</keyword>
<feature type="domain" description="Peptidase M10 metallopeptidase" evidence="10">
    <location>
        <begin position="101"/>
        <end position="163"/>
    </location>
</feature>
<dbReference type="GO" id="GO:0031012">
    <property type="term" value="C:extracellular matrix"/>
    <property type="evidence" value="ECO:0007669"/>
    <property type="project" value="InterPro"/>
</dbReference>
<evidence type="ECO:0000256" key="6">
    <source>
        <dbReference type="ARBA" id="ARBA00023049"/>
    </source>
</evidence>
<feature type="domain" description="Peptidoglycan binding-like" evidence="11">
    <location>
        <begin position="33"/>
        <end position="80"/>
    </location>
</feature>
<comment type="cofactor">
    <cofactor evidence="8">
        <name>Zn(2+)</name>
        <dbReference type="ChEBI" id="CHEBI:29105"/>
    </cofactor>
    <text evidence="8">Binds 2 Zn(2+) ions per subunit.</text>
</comment>
<gene>
    <name evidence="12" type="primary">mmp20a</name>
</gene>
<evidence type="ECO:0000256" key="2">
    <source>
        <dbReference type="ARBA" id="ARBA00022723"/>
    </source>
</evidence>
<comment type="cofactor">
    <cofactor evidence="8">
        <name>Ca(2+)</name>
        <dbReference type="ChEBI" id="CHEBI:29108"/>
    </cofactor>
    <text evidence="8">Can bind about 5 Ca(2+) ions per subunit.</text>
</comment>